<dbReference type="EMBL" id="JADIMQ010000097">
    <property type="protein sequence ID" value="MBO8448984.1"/>
    <property type="molecule type" value="Genomic_DNA"/>
</dbReference>
<keyword evidence="1" id="KW-0732">Signal</keyword>
<dbReference type="Pfam" id="PF16115">
    <property type="entry name" value="DUF4831"/>
    <property type="match status" value="1"/>
</dbReference>
<name>A0A9D9EK45_9BACT</name>
<evidence type="ECO:0000313" key="2">
    <source>
        <dbReference type="EMBL" id="MBO8448984.1"/>
    </source>
</evidence>
<accession>A0A9D9EK45</accession>
<organism evidence="2 3">
    <name type="scientific">Candidatus Cryptobacteroides merdigallinarum</name>
    <dbReference type="NCBI Taxonomy" id="2840770"/>
    <lineage>
        <taxon>Bacteria</taxon>
        <taxon>Pseudomonadati</taxon>
        <taxon>Bacteroidota</taxon>
        <taxon>Bacteroidia</taxon>
        <taxon>Bacteroidales</taxon>
        <taxon>Candidatus Cryptobacteroides</taxon>
    </lineage>
</organism>
<feature type="chain" id="PRO_5039304946" evidence="1">
    <location>
        <begin position="19"/>
        <end position="357"/>
    </location>
</feature>
<dbReference type="InterPro" id="IPR032265">
    <property type="entry name" value="DUF4831"/>
</dbReference>
<dbReference type="Proteomes" id="UP000810252">
    <property type="component" value="Unassembled WGS sequence"/>
</dbReference>
<protein>
    <submittedName>
        <fullName evidence="2">DUF4831 family protein</fullName>
    </submittedName>
</protein>
<reference evidence="2" key="2">
    <citation type="journal article" date="2021" name="PeerJ">
        <title>Extensive microbial diversity within the chicken gut microbiome revealed by metagenomics and culture.</title>
        <authorList>
            <person name="Gilroy R."/>
            <person name="Ravi A."/>
            <person name="Getino M."/>
            <person name="Pursley I."/>
            <person name="Horton D.L."/>
            <person name="Alikhan N.F."/>
            <person name="Baker D."/>
            <person name="Gharbi K."/>
            <person name="Hall N."/>
            <person name="Watson M."/>
            <person name="Adriaenssens E.M."/>
            <person name="Foster-Nyarko E."/>
            <person name="Jarju S."/>
            <person name="Secka A."/>
            <person name="Antonio M."/>
            <person name="Oren A."/>
            <person name="Chaudhuri R.R."/>
            <person name="La Ragione R."/>
            <person name="Hildebrand F."/>
            <person name="Pallen M.J."/>
        </authorList>
    </citation>
    <scope>NUCLEOTIDE SEQUENCE</scope>
    <source>
        <strain evidence="2">20514</strain>
    </source>
</reference>
<evidence type="ECO:0000256" key="1">
    <source>
        <dbReference type="SAM" id="SignalP"/>
    </source>
</evidence>
<dbReference type="AlphaFoldDB" id="A0A9D9EK45"/>
<gene>
    <name evidence="2" type="ORF">IAC29_06920</name>
</gene>
<evidence type="ECO:0000313" key="3">
    <source>
        <dbReference type="Proteomes" id="UP000810252"/>
    </source>
</evidence>
<sequence>MKTFLMTLLSLAALPLSAGQAGNVQEYAGSGPEGTVTYSLPSTTLVFEAEAVCEHFYAGPYARYASKYLGIDVRQKDAVTYTLSKVSMTPCVEADRSCRYLLDLHGERASTAFLKLSATGLVSSAESLPDRTQEWRFPVVAQGDYADKALTANLTTEATTLYRSVRYDASYGKVAVRQDMVVEKSEEARAAEMAGMIFSLREQRLAIITGDTDATYSGEAMGAAIQEITRLEQEYLTLFTGYSEYGTQKLTFDLVPERDRENQVYIAFRISDTAGLLPADNLSGKPVVLEIVPEDAAAPQTDGRKVKKSKVPVVYCRIPAVCKVKLADGMDVIMQGRVPVYQLGEETSLPLDLDLKD</sequence>
<comment type="caution">
    <text evidence="2">The sequence shown here is derived from an EMBL/GenBank/DDBJ whole genome shotgun (WGS) entry which is preliminary data.</text>
</comment>
<reference evidence="2" key="1">
    <citation type="submission" date="2020-10" db="EMBL/GenBank/DDBJ databases">
        <authorList>
            <person name="Gilroy R."/>
        </authorList>
    </citation>
    <scope>NUCLEOTIDE SEQUENCE</scope>
    <source>
        <strain evidence="2">20514</strain>
    </source>
</reference>
<feature type="signal peptide" evidence="1">
    <location>
        <begin position="1"/>
        <end position="18"/>
    </location>
</feature>
<proteinExistence type="predicted"/>